<organism evidence="8 9">
    <name type="scientific">Legionella busanensis</name>
    <dbReference type="NCBI Taxonomy" id="190655"/>
    <lineage>
        <taxon>Bacteria</taxon>
        <taxon>Pseudomonadati</taxon>
        <taxon>Pseudomonadota</taxon>
        <taxon>Gammaproteobacteria</taxon>
        <taxon>Legionellales</taxon>
        <taxon>Legionellaceae</taxon>
        <taxon>Legionella</taxon>
    </lineage>
</organism>
<evidence type="ECO:0000259" key="7">
    <source>
        <dbReference type="Pfam" id="PF01545"/>
    </source>
</evidence>
<keyword evidence="2" id="KW-0813">Transport</keyword>
<dbReference type="EMBL" id="UGOD01000001">
    <property type="protein sequence ID" value="STX50655.1"/>
    <property type="molecule type" value="Genomic_DNA"/>
</dbReference>
<keyword evidence="5 6" id="KW-0472">Membrane</keyword>
<feature type="transmembrane region" description="Helical" evidence="6">
    <location>
        <begin position="128"/>
        <end position="148"/>
    </location>
</feature>
<feature type="domain" description="Cation efflux protein transmembrane" evidence="7">
    <location>
        <begin position="32"/>
        <end position="228"/>
    </location>
</feature>
<feature type="transmembrane region" description="Helical" evidence="6">
    <location>
        <begin position="184"/>
        <end position="213"/>
    </location>
</feature>
<dbReference type="RefSeq" id="WP_115330357.1">
    <property type="nucleotide sequence ID" value="NZ_CAAAHP010000004.1"/>
</dbReference>
<evidence type="ECO:0000313" key="8">
    <source>
        <dbReference type="EMBL" id="STX50655.1"/>
    </source>
</evidence>
<dbReference type="InterPro" id="IPR058533">
    <property type="entry name" value="Cation_efflux_TM"/>
</dbReference>
<evidence type="ECO:0000256" key="5">
    <source>
        <dbReference type="ARBA" id="ARBA00023136"/>
    </source>
</evidence>
<evidence type="ECO:0000256" key="1">
    <source>
        <dbReference type="ARBA" id="ARBA00004141"/>
    </source>
</evidence>
<keyword evidence="9" id="KW-1185">Reference proteome</keyword>
<dbReference type="Gene3D" id="1.20.1510.10">
    <property type="entry name" value="Cation efflux protein transmembrane domain"/>
    <property type="match status" value="1"/>
</dbReference>
<reference evidence="8 9" key="1">
    <citation type="submission" date="2018-06" db="EMBL/GenBank/DDBJ databases">
        <authorList>
            <consortium name="Pathogen Informatics"/>
            <person name="Doyle S."/>
        </authorList>
    </citation>
    <scope>NUCLEOTIDE SEQUENCE [LARGE SCALE GENOMIC DNA]</scope>
    <source>
        <strain evidence="8 9">NCTC13316</strain>
    </source>
</reference>
<evidence type="ECO:0000313" key="9">
    <source>
        <dbReference type="Proteomes" id="UP000254794"/>
    </source>
</evidence>
<keyword evidence="4 6" id="KW-1133">Transmembrane helix</keyword>
<comment type="subcellular location">
    <subcellularLocation>
        <location evidence="1">Membrane</location>
        <topology evidence="1">Multi-pass membrane protein</topology>
    </subcellularLocation>
</comment>
<dbReference type="AlphaFoldDB" id="A0A378JHJ4"/>
<name>A0A378JHJ4_9GAMM</name>
<accession>A0A378JHJ4</accession>
<dbReference type="GO" id="GO:0008324">
    <property type="term" value="F:monoatomic cation transmembrane transporter activity"/>
    <property type="evidence" value="ECO:0007669"/>
    <property type="project" value="InterPro"/>
</dbReference>
<dbReference type="GO" id="GO:0006826">
    <property type="term" value="P:iron ion transport"/>
    <property type="evidence" value="ECO:0007669"/>
    <property type="project" value="UniProtKB-KW"/>
</dbReference>
<evidence type="ECO:0000256" key="6">
    <source>
        <dbReference type="SAM" id="Phobius"/>
    </source>
</evidence>
<dbReference type="GO" id="GO:0016020">
    <property type="term" value="C:membrane"/>
    <property type="evidence" value="ECO:0007669"/>
    <property type="project" value="UniProtKB-SubCell"/>
</dbReference>
<dbReference type="OrthoDB" id="9806522at2"/>
<dbReference type="Proteomes" id="UP000254794">
    <property type="component" value="Unassembled WGS sequence"/>
</dbReference>
<keyword evidence="3 6" id="KW-0812">Transmembrane</keyword>
<gene>
    <name evidence="8" type="ORF">NCTC13316_00738</name>
</gene>
<dbReference type="PANTHER" id="PTHR43840:SF15">
    <property type="entry name" value="MITOCHONDRIAL METAL TRANSPORTER 1-RELATED"/>
    <property type="match status" value="1"/>
</dbReference>
<dbReference type="GO" id="GO:0006829">
    <property type="term" value="P:zinc ion transport"/>
    <property type="evidence" value="ECO:0007669"/>
    <property type="project" value="UniProtKB-KW"/>
</dbReference>
<evidence type="ECO:0000256" key="2">
    <source>
        <dbReference type="ARBA" id="ARBA00022448"/>
    </source>
</evidence>
<protein>
    <submittedName>
        <fullName evidence="8">Cation efflux family protein</fullName>
    </submittedName>
</protein>
<sequence length="316" mass="35822">MQNVTKTVEFPKELKAQYSKAIFYEWISLFYMISAATFSFLVMSNSQTMKTVWLEDTLGIIPPLSFLVASKIVNQKANKTFPYGFHRVTSMAYFTSSLALFALGLYLLIDGSIVLLKQEHPTITSFFFLNHTIWVGFLMIIALCWSSIPSTILGHVKIPLAHYLYDKVLYADSKMNKASWTAGFASILGVLGIGLGYWWADAVVGILISLSIINDGYSNLKKSILDLLDEVPKTLEGNKTDPLIRDVEAIVKEQDWVESVALRFRDEGHVFFGDIFVTSKHKSIELEKLSKLQEKIKQHHWRLNDIVIMPVLSKNV</sequence>
<feature type="transmembrane region" description="Helical" evidence="6">
    <location>
        <begin position="21"/>
        <end position="43"/>
    </location>
</feature>
<evidence type="ECO:0000256" key="4">
    <source>
        <dbReference type="ARBA" id="ARBA00022989"/>
    </source>
</evidence>
<dbReference type="Pfam" id="PF01545">
    <property type="entry name" value="Cation_efflux"/>
    <property type="match status" value="1"/>
</dbReference>
<dbReference type="PANTHER" id="PTHR43840">
    <property type="entry name" value="MITOCHONDRIAL METAL TRANSPORTER 1-RELATED"/>
    <property type="match status" value="1"/>
</dbReference>
<evidence type="ECO:0000256" key="3">
    <source>
        <dbReference type="ARBA" id="ARBA00022692"/>
    </source>
</evidence>
<feature type="transmembrane region" description="Helical" evidence="6">
    <location>
        <begin position="91"/>
        <end position="116"/>
    </location>
</feature>
<dbReference type="InterPro" id="IPR027469">
    <property type="entry name" value="Cation_efflux_TMD_sf"/>
</dbReference>
<dbReference type="SUPFAM" id="SSF161111">
    <property type="entry name" value="Cation efflux protein transmembrane domain-like"/>
    <property type="match status" value="1"/>
</dbReference>
<dbReference type="InterPro" id="IPR050291">
    <property type="entry name" value="CDF_Transporter"/>
</dbReference>
<proteinExistence type="predicted"/>